<evidence type="ECO:0000256" key="5">
    <source>
        <dbReference type="ARBA" id="ARBA00022692"/>
    </source>
</evidence>
<feature type="transmembrane region" description="Helical" evidence="9">
    <location>
        <begin position="32"/>
        <end position="57"/>
    </location>
</feature>
<keyword evidence="5 9" id="KW-0812">Transmembrane</keyword>
<feature type="transmembrane region" description="Helical" evidence="9">
    <location>
        <begin position="355"/>
        <end position="380"/>
    </location>
</feature>
<evidence type="ECO:0000256" key="1">
    <source>
        <dbReference type="ARBA" id="ARBA00004651"/>
    </source>
</evidence>
<dbReference type="GO" id="GO:0005886">
    <property type="term" value="C:plasma membrane"/>
    <property type="evidence" value="ECO:0007669"/>
    <property type="project" value="UniProtKB-SubCell"/>
</dbReference>
<dbReference type="InterPro" id="IPR003352">
    <property type="entry name" value="PTS_EIIC"/>
</dbReference>
<feature type="transmembrane region" description="Helical" evidence="9">
    <location>
        <begin position="101"/>
        <end position="120"/>
    </location>
</feature>
<evidence type="ECO:0000313" key="11">
    <source>
        <dbReference type="EMBL" id="KRN22938.1"/>
    </source>
</evidence>
<comment type="function">
    <text evidence="8">The phosphoenolpyruvate-dependent sugar phosphotransferase system (PTS), a major carbohydrate active -transport system, catalyzes the phosphorylation of incoming sugar substrates concomitant with their translocation across the cell membrane.</text>
</comment>
<dbReference type="RefSeq" id="WP_054664675.1">
    <property type="nucleotide sequence ID" value="NZ_AYZJ01000029.1"/>
</dbReference>
<dbReference type="PATRIC" id="fig|1423730.4.peg.1650"/>
<evidence type="ECO:0000256" key="2">
    <source>
        <dbReference type="ARBA" id="ARBA00022448"/>
    </source>
</evidence>
<protein>
    <recommendedName>
        <fullName evidence="8">Permease IIC component</fullName>
    </recommendedName>
</protein>
<dbReference type="InterPro" id="IPR004796">
    <property type="entry name" value="PTS_IIC_cello"/>
</dbReference>
<dbReference type="AlphaFoldDB" id="A0A0R2FCG2"/>
<proteinExistence type="predicted"/>
<dbReference type="InterPro" id="IPR051088">
    <property type="entry name" value="PTS_Sugar-EIIC/EIIB"/>
</dbReference>
<dbReference type="PROSITE" id="PS51105">
    <property type="entry name" value="PTS_EIIC_TYPE_3"/>
    <property type="match status" value="1"/>
</dbReference>
<name>A0A0R2FCG2_9LACO</name>
<evidence type="ECO:0000256" key="8">
    <source>
        <dbReference type="PIRNR" id="PIRNR006351"/>
    </source>
</evidence>
<dbReference type="OrthoDB" id="1550290at2"/>
<keyword evidence="4 8" id="KW-0762">Sugar transport</keyword>
<dbReference type="PANTHER" id="PTHR33989">
    <property type="match status" value="1"/>
</dbReference>
<evidence type="ECO:0000259" key="10">
    <source>
        <dbReference type="PROSITE" id="PS51105"/>
    </source>
</evidence>
<dbReference type="PIRSF" id="PIRSF006351">
    <property type="entry name" value="PTS_EIIC-Cellobiose"/>
    <property type="match status" value="1"/>
</dbReference>
<accession>A0A0R2FCG2</accession>
<feature type="transmembrane region" description="Helical" evidence="9">
    <location>
        <begin position="140"/>
        <end position="163"/>
    </location>
</feature>
<organism evidence="11 12">
    <name type="scientific">Lacticaseibacillus camelliae DSM 22697 = JCM 13995</name>
    <dbReference type="NCBI Taxonomy" id="1423730"/>
    <lineage>
        <taxon>Bacteria</taxon>
        <taxon>Bacillati</taxon>
        <taxon>Bacillota</taxon>
        <taxon>Bacilli</taxon>
        <taxon>Lactobacillales</taxon>
        <taxon>Lactobacillaceae</taxon>
        <taxon>Lacticaseibacillus</taxon>
    </lineage>
</organism>
<evidence type="ECO:0000256" key="6">
    <source>
        <dbReference type="ARBA" id="ARBA00022989"/>
    </source>
</evidence>
<feature type="transmembrane region" description="Helical" evidence="9">
    <location>
        <begin position="194"/>
        <end position="223"/>
    </location>
</feature>
<keyword evidence="7 8" id="KW-0472">Membrane</keyword>
<dbReference type="GO" id="GO:0008982">
    <property type="term" value="F:protein-N(PI)-phosphohistidine-sugar phosphotransferase activity"/>
    <property type="evidence" value="ECO:0007669"/>
    <property type="project" value="UniProtKB-UniRule"/>
</dbReference>
<dbReference type="EMBL" id="AYZJ01000029">
    <property type="protein sequence ID" value="KRN22938.1"/>
    <property type="molecule type" value="Genomic_DNA"/>
</dbReference>
<dbReference type="Proteomes" id="UP000050865">
    <property type="component" value="Unassembled WGS sequence"/>
</dbReference>
<feature type="domain" description="PTS EIIC type-3" evidence="10">
    <location>
        <begin position="9"/>
        <end position="420"/>
    </location>
</feature>
<reference evidence="11 12" key="1">
    <citation type="journal article" date="2015" name="Genome Announc.">
        <title>Expanding the biotechnology potential of lactobacilli through comparative genomics of 213 strains and associated genera.</title>
        <authorList>
            <person name="Sun Z."/>
            <person name="Harris H.M."/>
            <person name="McCann A."/>
            <person name="Guo C."/>
            <person name="Argimon S."/>
            <person name="Zhang W."/>
            <person name="Yang X."/>
            <person name="Jeffery I.B."/>
            <person name="Cooney J.C."/>
            <person name="Kagawa T.F."/>
            <person name="Liu W."/>
            <person name="Song Y."/>
            <person name="Salvetti E."/>
            <person name="Wrobel A."/>
            <person name="Rasinkangas P."/>
            <person name="Parkhill J."/>
            <person name="Rea M.C."/>
            <person name="O'Sullivan O."/>
            <person name="Ritari J."/>
            <person name="Douillard F.P."/>
            <person name="Paul Ross R."/>
            <person name="Yang R."/>
            <person name="Briner A.E."/>
            <person name="Felis G.E."/>
            <person name="de Vos W.M."/>
            <person name="Barrangou R."/>
            <person name="Klaenhammer T.R."/>
            <person name="Caufield P.W."/>
            <person name="Cui Y."/>
            <person name="Zhang H."/>
            <person name="O'Toole P.W."/>
        </authorList>
    </citation>
    <scope>NUCLEOTIDE SEQUENCE [LARGE SCALE GENOMIC DNA]</scope>
    <source>
        <strain evidence="11 12">DSM 22697</strain>
    </source>
</reference>
<gene>
    <name evidence="11" type="ORF">FC75_GL001574</name>
</gene>
<evidence type="ECO:0000256" key="9">
    <source>
        <dbReference type="SAM" id="Phobius"/>
    </source>
</evidence>
<keyword evidence="12" id="KW-1185">Reference proteome</keyword>
<keyword evidence="6 9" id="KW-1133">Transmembrane helix</keyword>
<dbReference type="Pfam" id="PF02378">
    <property type="entry name" value="PTS_EIIC"/>
    <property type="match status" value="1"/>
</dbReference>
<keyword evidence="3 8" id="KW-1003">Cell membrane</keyword>
<dbReference type="GO" id="GO:0009401">
    <property type="term" value="P:phosphoenolpyruvate-dependent sugar phosphotransferase system"/>
    <property type="evidence" value="ECO:0007669"/>
    <property type="project" value="InterPro"/>
</dbReference>
<comment type="subcellular location">
    <subcellularLocation>
        <location evidence="1">Cell membrane</location>
        <topology evidence="1">Multi-pass membrane protein</topology>
    </subcellularLocation>
</comment>
<evidence type="ECO:0000313" key="12">
    <source>
        <dbReference type="Proteomes" id="UP000050865"/>
    </source>
</evidence>
<dbReference type="PANTHER" id="PTHR33989:SF10">
    <property type="entry name" value="PERMEASE IIC COMPONENT"/>
    <property type="match status" value="1"/>
</dbReference>
<dbReference type="GO" id="GO:1901264">
    <property type="term" value="P:carbohydrate derivative transport"/>
    <property type="evidence" value="ECO:0007669"/>
    <property type="project" value="TreeGrafter"/>
</dbReference>
<evidence type="ECO:0000256" key="7">
    <source>
        <dbReference type="ARBA" id="ARBA00023136"/>
    </source>
</evidence>
<feature type="transmembrane region" description="Helical" evidence="9">
    <location>
        <begin position="69"/>
        <end position="94"/>
    </location>
</feature>
<feature type="transmembrane region" description="Helical" evidence="9">
    <location>
        <begin position="295"/>
        <end position="314"/>
    </location>
</feature>
<keyword evidence="2 8" id="KW-0813">Transport</keyword>
<sequence>MEASKSHKFLDKFSEVAGRIGNQVHLRSLRDAFATIMPLFILAGLGTLINNVVFPWIATGKTLANLQTWGTLIANGTLNIAGLMLAPVVGYILAKNKGYRSPLTAAVISLASLVIMMPITTQMTPVGKTTAVNVTGGLSFANLGTTGMFAGIIIGLVATEIFIRFSNIKRLQIHLGDQIPPAVGDSFNSLIPALITLSIFALIGALLIVLWNSNLIALIAMIIQEPLRRLNTSLPGMLVIYSCGNFLYTLGIHQAVINGTLLDPVLLVNMAKNTAAYAAHKPIPYIMTNTFRDTFGMMGGTGSTIALLIAVFMFSKIKANRDVAALSFVPGLFNINEPVIFGFPIVFNIPMMIPFVLNPVIGILIAYAATAMGFMSRVVVMVPWTTPPLISGFLATAGDWRAVVVQILILVVNIVVYIPFLKVSEKVTATQAAQAKAAETAKA</sequence>
<evidence type="ECO:0000256" key="3">
    <source>
        <dbReference type="ARBA" id="ARBA00022475"/>
    </source>
</evidence>
<evidence type="ECO:0000256" key="4">
    <source>
        <dbReference type="ARBA" id="ARBA00022597"/>
    </source>
</evidence>
<dbReference type="STRING" id="1423730.FC75_GL001574"/>
<comment type="caution">
    <text evidence="11">The sequence shown here is derived from an EMBL/GenBank/DDBJ whole genome shotgun (WGS) entry which is preliminary data.</text>
</comment>
<dbReference type="NCBIfam" id="TIGR00410">
    <property type="entry name" value="lacE"/>
    <property type="match status" value="1"/>
</dbReference>
<feature type="transmembrane region" description="Helical" evidence="9">
    <location>
        <begin position="400"/>
        <end position="421"/>
    </location>
</feature>
<dbReference type="InterPro" id="IPR004501">
    <property type="entry name" value="PTS_EIIC_3"/>
</dbReference>